<name>A0AAV2SDT8_MEGNR</name>
<comment type="caution">
    <text evidence="2">The sequence shown here is derived from an EMBL/GenBank/DDBJ whole genome shotgun (WGS) entry which is preliminary data.</text>
</comment>
<dbReference type="EMBL" id="CAXKWB010056962">
    <property type="protein sequence ID" value="CAL4179015.1"/>
    <property type="molecule type" value="Genomic_DNA"/>
</dbReference>
<evidence type="ECO:0000313" key="3">
    <source>
        <dbReference type="Proteomes" id="UP001497623"/>
    </source>
</evidence>
<accession>A0AAV2SDT8</accession>
<protein>
    <submittedName>
        <fullName evidence="2">Uncharacterized protein</fullName>
    </submittedName>
</protein>
<keyword evidence="1" id="KW-1133">Transmembrane helix</keyword>
<sequence>MVNATLSWPGWRPLGRLTFSMYLVTPIVQIWWSTTQFVPVYYNYLSKLFESVGVIFVSGLASLFLSILVELPCLSLVGLIVPSMAASNRRSNSKSQAVSQNGLIKVPEEEMNDLQYYPNLKEITVKLDDENTERKWNMAR</sequence>
<feature type="transmembrane region" description="Helical" evidence="1">
    <location>
        <begin position="54"/>
        <end position="81"/>
    </location>
</feature>
<dbReference type="Proteomes" id="UP001497623">
    <property type="component" value="Unassembled WGS sequence"/>
</dbReference>
<dbReference type="PANTHER" id="PTHR11161">
    <property type="entry name" value="O-ACYLTRANSFERASE"/>
    <property type="match status" value="1"/>
</dbReference>
<keyword evidence="3" id="KW-1185">Reference proteome</keyword>
<dbReference type="InterPro" id="IPR052728">
    <property type="entry name" value="O2_lipid_transport_reg"/>
</dbReference>
<evidence type="ECO:0000313" key="2">
    <source>
        <dbReference type="EMBL" id="CAL4179015.1"/>
    </source>
</evidence>
<proteinExistence type="predicted"/>
<evidence type="ECO:0000256" key="1">
    <source>
        <dbReference type="SAM" id="Phobius"/>
    </source>
</evidence>
<organism evidence="2 3">
    <name type="scientific">Meganyctiphanes norvegica</name>
    <name type="common">Northern krill</name>
    <name type="synonym">Thysanopoda norvegica</name>
    <dbReference type="NCBI Taxonomy" id="48144"/>
    <lineage>
        <taxon>Eukaryota</taxon>
        <taxon>Metazoa</taxon>
        <taxon>Ecdysozoa</taxon>
        <taxon>Arthropoda</taxon>
        <taxon>Crustacea</taxon>
        <taxon>Multicrustacea</taxon>
        <taxon>Malacostraca</taxon>
        <taxon>Eumalacostraca</taxon>
        <taxon>Eucarida</taxon>
        <taxon>Euphausiacea</taxon>
        <taxon>Euphausiidae</taxon>
        <taxon>Meganyctiphanes</taxon>
    </lineage>
</organism>
<keyword evidence="1" id="KW-0472">Membrane</keyword>
<feature type="transmembrane region" description="Helical" evidence="1">
    <location>
        <begin position="21"/>
        <end position="42"/>
    </location>
</feature>
<gene>
    <name evidence="2" type="ORF">MNOR_LOCUS35100</name>
</gene>
<feature type="non-terminal residue" evidence="2">
    <location>
        <position position="140"/>
    </location>
</feature>
<dbReference type="PANTHER" id="PTHR11161:SF0">
    <property type="entry name" value="O-ACYLTRANSFERASE LIKE PROTEIN"/>
    <property type="match status" value="1"/>
</dbReference>
<keyword evidence="1" id="KW-0812">Transmembrane</keyword>
<dbReference type="AlphaFoldDB" id="A0AAV2SDT8"/>
<reference evidence="2 3" key="1">
    <citation type="submission" date="2024-05" db="EMBL/GenBank/DDBJ databases">
        <authorList>
            <person name="Wallberg A."/>
        </authorList>
    </citation>
    <scope>NUCLEOTIDE SEQUENCE [LARGE SCALE GENOMIC DNA]</scope>
</reference>